<proteinExistence type="predicted"/>
<accession>A0A1B1PEB3</accession>
<sequence length="109" mass="11960">MPPRKKSADAAPPSAPPAPPETYGKSLVDEHKEELEQLRALVMLQSTVPDDVPAGISLRDAAVLRLVATAELHRYANDVPMQRHRISRCIEIANLVVQMLEEDNANNAV</sequence>
<feature type="region of interest" description="Disordered" evidence="1">
    <location>
        <begin position="1"/>
        <end position="26"/>
    </location>
</feature>
<dbReference type="GeneID" id="29066090"/>
<evidence type="ECO:0000313" key="3">
    <source>
        <dbReference type="Proteomes" id="UP000204087"/>
    </source>
</evidence>
<reference evidence="2" key="1">
    <citation type="submission" date="2016-05" db="EMBL/GenBank/DDBJ databases">
        <authorList>
            <person name="Shneider M.M."/>
            <person name="Kabanova A.P."/>
            <person name="Vo T.N.H."/>
            <person name="Samarov N.I."/>
            <person name="Miroshnikov K.K."/>
            <person name="Korzhenkov A.A."/>
            <person name="Karandashov V.E."/>
            <person name="Toschakov S.V."/>
            <person name="Ignatov A.N."/>
            <person name="Miroshnikov K.A."/>
        </authorList>
    </citation>
    <scope>NUCLEOTIDE SEQUENCE [LARGE SCALE GENOMIC DNA]</scope>
</reference>
<dbReference type="EMBL" id="KX278418">
    <property type="protein sequence ID" value="ANT45320.1"/>
    <property type="molecule type" value="Genomic_DNA"/>
</dbReference>
<name>A0A1B1PEB3_9CAUD</name>
<dbReference type="KEGG" id="vg:29066090"/>
<dbReference type="Proteomes" id="UP000204087">
    <property type="component" value="Segment"/>
</dbReference>
<protein>
    <submittedName>
        <fullName evidence="2">Uncharacterized protein</fullName>
    </submittedName>
</protein>
<dbReference type="RefSeq" id="YP_009286791.1">
    <property type="nucleotide sequence ID" value="NC_031068.2"/>
</dbReference>
<keyword evidence="3" id="KW-1185">Reference proteome</keyword>
<organism evidence="2 3">
    <name type="scientific">Pectobacterium phage PP16</name>
    <dbReference type="NCBI Taxonomy" id="1873958"/>
    <lineage>
        <taxon>Viruses</taxon>
        <taxon>Duplodnaviria</taxon>
        <taxon>Heunggongvirae</taxon>
        <taxon>Uroviricota</taxon>
        <taxon>Caudoviricetes</taxon>
        <taxon>Autographivirales</taxon>
        <taxon>Autoscriptoviridae</taxon>
        <taxon>Corkvirinae</taxon>
        <taxon>Kotilavirus</taxon>
        <taxon>Kotilavirus PP16</taxon>
    </lineage>
</organism>
<evidence type="ECO:0000313" key="2">
    <source>
        <dbReference type="EMBL" id="ANT45320.1"/>
    </source>
</evidence>
<gene>
    <name evidence="2" type="ORF">PP16_gp21</name>
</gene>
<evidence type="ECO:0000256" key="1">
    <source>
        <dbReference type="SAM" id="MobiDB-lite"/>
    </source>
</evidence>